<evidence type="ECO:0008006" key="4">
    <source>
        <dbReference type="Google" id="ProtNLM"/>
    </source>
</evidence>
<keyword evidence="3" id="KW-1185">Reference proteome</keyword>
<dbReference type="AlphaFoldDB" id="A0AAV5W1L4"/>
<feature type="region of interest" description="Disordered" evidence="1">
    <location>
        <begin position="16"/>
        <end position="37"/>
    </location>
</feature>
<dbReference type="EMBL" id="BTSY01000004">
    <property type="protein sequence ID" value="GMT24012.1"/>
    <property type="molecule type" value="Genomic_DNA"/>
</dbReference>
<accession>A0AAV5W1L4</accession>
<reference evidence="2" key="1">
    <citation type="submission" date="2023-10" db="EMBL/GenBank/DDBJ databases">
        <title>Genome assembly of Pristionchus species.</title>
        <authorList>
            <person name="Yoshida K."/>
            <person name="Sommer R.J."/>
        </authorList>
    </citation>
    <scope>NUCLEOTIDE SEQUENCE</scope>
    <source>
        <strain evidence="2">RS5133</strain>
    </source>
</reference>
<proteinExistence type="predicted"/>
<feature type="non-terminal residue" evidence="2">
    <location>
        <position position="1"/>
    </location>
</feature>
<organism evidence="2 3">
    <name type="scientific">Pristionchus fissidentatus</name>
    <dbReference type="NCBI Taxonomy" id="1538716"/>
    <lineage>
        <taxon>Eukaryota</taxon>
        <taxon>Metazoa</taxon>
        <taxon>Ecdysozoa</taxon>
        <taxon>Nematoda</taxon>
        <taxon>Chromadorea</taxon>
        <taxon>Rhabditida</taxon>
        <taxon>Rhabditina</taxon>
        <taxon>Diplogasteromorpha</taxon>
        <taxon>Diplogasteroidea</taxon>
        <taxon>Neodiplogasteridae</taxon>
        <taxon>Pristionchus</taxon>
    </lineage>
</organism>
<evidence type="ECO:0000313" key="3">
    <source>
        <dbReference type="Proteomes" id="UP001432322"/>
    </source>
</evidence>
<sequence>KSIFIQLPFARPTEYLPMADKSDGRRRSTRKSKQVEHYTAVETPVRKRKVEDIEKATKKESEVEEIRTKKEKKEELKGDVKLVQKLGIKSSEVDASSPISPPDSTHSFSRQLIDAVIKEDCQRIEKLYDDNKMARDGAGQHYSHMDDRSPITIAFQSGNENVVSTLMKCHQSLSSNSDVVNDDLCLLQKQSTGRKNIHMLGRTTRSIESTKGGREGNNAFLNYEGGKDAIDKENVSLCSSCW</sequence>
<gene>
    <name evidence="2" type="ORF">PFISCL1PPCAC_15309</name>
</gene>
<dbReference type="Proteomes" id="UP001432322">
    <property type="component" value="Unassembled WGS sequence"/>
</dbReference>
<evidence type="ECO:0000256" key="1">
    <source>
        <dbReference type="SAM" id="MobiDB-lite"/>
    </source>
</evidence>
<comment type="caution">
    <text evidence="2">The sequence shown here is derived from an EMBL/GenBank/DDBJ whole genome shotgun (WGS) entry which is preliminary data.</text>
</comment>
<evidence type="ECO:0000313" key="2">
    <source>
        <dbReference type="EMBL" id="GMT24012.1"/>
    </source>
</evidence>
<protein>
    <recommendedName>
        <fullName evidence="4">ANK_REP_REGION domain-containing protein</fullName>
    </recommendedName>
</protein>
<name>A0AAV5W1L4_9BILA</name>